<proteinExistence type="predicted"/>
<reference evidence="1" key="1">
    <citation type="submission" date="2014-11" db="EMBL/GenBank/DDBJ databases">
        <authorList>
            <person name="Amaro Gonzalez C."/>
        </authorList>
    </citation>
    <scope>NUCLEOTIDE SEQUENCE</scope>
</reference>
<reference evidence="1" key="2">
    <citation type="journal article" date="2015" name="Fish Shellfish Immunol.">
        <title>Early steps in the European eel (Anguilla anguilla)-Vibrio vulnificus interaction in the gills: Role of the RtxA13 toxin.</title>
        <authorList>
            <person name="Callol A."/>
            <person name="Pajuelo D."/>
            <person name="Ebbesson L."/>
            <person name="Teles M."/>
            <person name="MacKenzie S."/>
            <person name="Amaro C."/>
        </authorList>
    </citation>
    <scope>NUCLEOTIDE SEQUENCE</scope>
</reference>
<organism evidence="1">
    <name type="scientific">Anguilla anguilla</name>
    <name type="common">European freshwater eel</name>
    <name type="synonym">Muraena anguilla</name>
    <dbReference type="NCBI Taxonomy" id="7936"/>
    <lineage>
        <taxon>Eukaryota</taxon>
        <taxon>Metazoa</taxon>
        <taxon>Chordata</taxon>
        <taxon>Craniata</taxon>
        <taxon>Vertebrata</taxon>
        <taxon>Euteleostomi</taxon>
        <taxon>Actinopterygii</taxon>
        <taxon>Neopterygii</taxon>
        <taxon>Teleostei</taxon>
        <taxon>Anguilliformes</taxon>
        <taxon>Anguillidae</taxon>
        <taxon>Anguilla</taxon>
    </lineage>
</organism>
<accession>A0A0E9PRA1</accession>
<sequence>MPPFTYVYMSFSCSL</sequence>
<name>A0A0E9PRA1_ANGAN</name>
<dbReference type="EMBL" id="GBXM01101421">
    <property type="protein sequence ID" value="JAH07156.1"/>
    <property type="molecule type" value="Transcribed_RNA"/>
</dbReference>
<protein>
    <submittedName>
        <fullName evidence="1">Uncharacterized protein</fullName>
    </submittedName>
</protein>
<evidence type="ECO:0000313" key="1">
    <source>
        <dbReference type="EMBL" id="JAH07156.1"/>
    </source>
</evidence>